<gene>
    <name evidence="2" type="ORF">O181_021458</name>
</gene>
<evidence type="ECO:0000313" key="2">
    <source>
        <dbReference type="EMBL" id="MBW0481743.1"/>
    </source>
</evidence>
<keyword evidence="3" id="KW-1185">Reference proteome</keyword>
<evidence type="ECO:0000256" key="1">
    <source>
        <dbReference type="SAM" id="SignalP"/>
    </source>
</evidence>
<dbReference type="EMBL" id="AVOT02006498">
    <property type="protein sequence ID" value="MBW0481743.1"/>
    <property type="molecule type" value="Genomic_DNA"/>
</dbReference>
<name>A0A9Q3CDE3_9BASI</name>
<dbReference type="Proteomes" id="UP000765509">
    <property type="component" value="Unassembled WGS sequence"/>
</dbReference>
<feature type="chain" id="PRO_5040322735" description="Secreted protein" evidence="1">
    <location>
        <begin position="28"/>
        <end position="98"/>
    </location>
</feature>
<proteinExistence type="predicted"/>
<accession>A0A9Q3CDE3</accession>
<protein>
    <recommendedName>
        <fullName evidence="4">Secreted protein</fullName>
    </recommendedName>
</protein>
<dbReference type="AlphaFoldDB" id="A0A9Q3CDE3"/>
<keyword evidence="1" id="KW-0732">Signal</keyword>
<evidence type="ECO:0000313" key="3">
    <source>
        <dbReference type="Proteomes" id="UP000765509"/>
    </source>
</evidence>
<comment type="caution">
    <text evidence="2">The sequence shown here is derived from an EMBL/GenBank/DDBJ whole genome shotgun (WGS) entry which is preliminary data.</text>
</comment>
<evidence type="ECO:0008006" key="4">
    <source>
        <dbReference type="Google" id="ProtNLM"/>
    </source>
</evidence>
<feature type="signal peptide" evidence="1">
    <location>
        <begin position="1"/>
        <end position="27"/>
    </location>
</feature>
<sequence>MCPSASGTTSLPSPILMLLHCTLLTLLQCPMDMPLTLPPQVHPHLSLCFCAPATYHAYTLATSYRYASNPAAPSRPSPLPNALCHLPCYPLLGYTSTR</sequence>
<organism evidence="2 3">
    <name type="scientific">Austropuccinia psidii MF-1</name>
    <dbReference type="NCBI Taxonomy" id="1389203"/>
    <lineage>
        <taxon>Eukaryota</taxon>
        <taxon>Fungi</taxon>
        <taxon>Dikarya</taxon>
        <taxon>Basidiomycota</taxon>
        <taxon>Pucciniomycotina</taxon>
        <taxon>Pucciniomycetes</taxon>
        <taxon>Pucciniales</taxon>
        <taxon>Sphaerophragmiaceae</taxon>
        <taxon>Austropuccinia</taxon>
    </lineage>
</organism>
<reference evidence="2" key="1">
    <citation type="submission" date="2021-03" db="EMBL/GenBank/DDBJ databases">
        <title>Draft genome sequence of rust myrtle Austropuccinia psidii MF-1, a brazilian biotype.</title>
        <authorList>
            <person name="Quecine M.C."/>
            <person name="Pachon D.M.R."/>
            <person name="Bonatelli M.L."/>
            <person name="Correr F.H."/>
            <person name="Franceschini L.M."/>
            <person name="Leite T.F."/>
            <person name="Margarido G.R.A."/>
            <person name="Almeida C.A."/>
            <person name="Ferrarezi J.A."/>
            <person name="Labate C.A."/>
        </authorList>
    </citation>
    <scope>NUCLEOTIDE SEQUENCE</scope>
    <source>
        <strain evidence="2">MF-1</strain>
    </source>
</reference>